<dbReference type="EC" id="3.1.-.-" evidence="1"/>
<dbReference type="SUPFAM" id="SSF56300">
    <property type="entry name" value="Metallo-dependent phosphatases"/>
    <property type="match status" value="1"/>
</dbReference>
<dbReference type="GO" id="GO:0016787">
    <property type="term" value="F:hydrolase activity"/>
    <property type="evidence" value="ECO:0007669"/>
    <property type="project" value="UniProtKB-KW"/>
</dbReference>
<sequence>MAPELPTTIAGEPVLLLGARALYWPARKALLIADLHLGKADVFRRAGIGLPSGGTGDDLLRLSVLLNQHAVASLWILGDVLHGVAHRSAWYRQWQGWRELHADVEIGALTGNHDRALPKADLGITLLGERLEAGPFLLRHDPEPHPSLHVLCGHIHPLAKLPGMQRRWPAFWLRERLSVLPAWSRFTAGVAPVLAPGEQLVACVEDHAIALPARSA</sequence>
<keyword evidence="1" id="KW-0540">Nuclease</keyword>
<accession>A0ABW7CSW5</accession>
<dbReference type="RefSeq" id="WP_394160957.1">
    <property type="nucleotide sequence ID" value="NZ_JBHGCJ010000001.1"/>
</dbReference>
<dbReference type="InterPro" id="IPR024173">
    <property type="entry name" value="Pesterase_MJ0037-like"/>
</dbReference>
<comment type="caution">
    <text evidence="1">The sequence shown here is derived from an EMBL/GenBank/DDBJ whole genome shotgun (WGS) entry which is preliminary data.</text>
</comment>
<dbReference type="EMBL" id="JBHGCJ010000001">
    <property type="protein sequence ID" value="MFG6107923.1"/>
    <property type="molecule type" value="Genomic_DNA"/>
</dbReference>
<evidence type="ECO:0000313" key="1">
    <source>
        <dbReference type="EMBL" id="MFG6107923.1"/>
    </source>
</evidence>
<dbReference type="PANTHER" id="PTHR39323:SF1">
    <property type="entry name" value="BLR1149 PROTEIN"/>
    <property type="match status" value="1"/>
</dbReference>
<protein>
    <submittedName>
        <fullName evidence="1">Ligase-associated DNA damage response endonuclease PdeM</fullName>
        <ecNumber evidence="1">3.1.-.-</ecNumber>
    </submittedName>
</protein>
<name>A0ABW7CSW5_9GAMM</name>
<evidence type="ECO:0000313" key="2">
    <source>
        <dbReference type="Proteomes" id="UP001605261"/>
    </source>
</evidence>
<dbReference type="InterPro" id="IPR029052">
    <property type="entry name" value="Metallo-depent_PP-like"/>
</dbReference>
<dbReference type="Proteomes" id="UP001605261">
    <property type="component" value="Unassembled WGS sequence"/>
</dbReference>
<keyword evidence="1" id="KW-0255">Endonuclease</keyword>
<keyword evidence="2" id="KW-1185">Reference proteome</keyword>
<dbReference type="NCBIfam" id="TIGR04123">
    <property type="entry name" value="P_estr_lig_assc"/>
    <property type="match status" value="1"/>
</dbReference>
<proteinExistence type="predicted"/>
<reference evidence="1 2" key="1">
    <citation type="submission" date="2024-09" db="EMBL/GenBank/DDBJ databases">
        <authorList>
            <consortium name="All-Russian atlas of soil microorganisms"/>
            <consortium name="as a basis for the search for new antimicrobial producers and enzymes with unique properties"/>
            <person name="Sokolova E.A."/>
            <person name="Voronina E.N."/>
        </authorList>
    </citation>
    <scope>NUCLEOTIDE SEQUENCE [LARGE SCALE GENOMIC DNA]</scope>
    <source>
        <strain evidence="1 2">AF-22b-331.1</strain>
    </source>
</reference>
<dbReference type="PIRSF" id="PIRSF000887">
    <property type="entry name" value="Pesterase_MJ0037"/>
    <property type="match status" value="1"/>
</dbReference>
<dbReference type="PANTHER" id="PTHR39323">
    <property type="entry name" value="BLR1149 PROTEIN"/>
    <property type="match status" value="1"/>
</dbReference>
<organism evidence="1 2">
    <name type="scientific">Stenotrophomonas nematodicola</name>
    <dbReference type="NCBI Taxonomy" id="2656746"/>
    <lineage>
        <taxon>Bacteria</taxon>
        <taxon>Pseudomonadati</taxon>
        <taxon>Pseudomonadota</taxon>
        <taxon>Gammaproteobacteria</taxon>
        <taxon>Lysobacterales</taxon>
        <taxon>Lysobacteraceae</taxon>
        <taxon>Stenotrophomonas</taxon>
    </lineage>
</organism>
<dbReference type="InterPro" id="IPR026336">
    <property type="entry name" value="PdeM-like"/>
</dbReference>
<keyword evidence="1" id="KW-0378">Hydrolase</keyword>
<keyword evidence="1" id="KW-0436">Ligase</keyword>
<dbReference type="GO" id="GO:0004519">
    <property type="term" value="F:endonuclease activity"/>
    <property type="evidence" value="ECO:0007669"/>
    <property type="project" value="UniProtKB-KW"/>
</dbReference>
<gene>
    <name evidence="1" type="primary">pdeM</name>
    <name evidence="1" type="ORF">ACEU0G_001394</name>
</gene>
<dbReference type="GO" id="GO:0016874">
    <property type="term" value="F:ligase activity"/>
    <property type="evidence" value="ECO:0007669"/>
    <property type="project" value="UniProtKB-KW"/>
</dbReference>